<accession>A0AAJ0MJF1</accession>
<evidence type="ECO:0000313" key="2">
    <source>
        <dbReference type="EMBL" id="KAK3362612.1"/>
    </source>
</evidence>
<comment type="caution">
    <text evidence="2">The sequence shown here is derived from an EMBL/GenBank/DDBJ whole genome shotgun (WGS) entry which is preliminary data.</text>
</comment>
<gene>
    <name evidence="2" type="ORF">B0T25DRAFT_10222</name>
</gene>
<feature type="region of interest" description="Disordered" evidence="1">
    <location>
        <begin position="97"/>
        <end position="128"/>
    </location>
</feature>
<protein>
    <submittedName>
        <fullName evidence="2">Uncharacterized protein</fullName>
    </submittedName>
</protein>
<name>A0AAJ0MJF1_9PEZI</name>
<evidence type="ECO:0000313" key="3">
    <source>
        <dbReference type="Proteomes" id="UP001275084"/>
    </source>
</evidence>
<dbReference type="Proteomes" id="UP001275084">
    <property type="component" value="Unassembled WGS sequence"/>
</dbReference>
<dbReference type="AlphaFoldDB" id="A0AAJ0MJF1"/>
<feature type="compositionally biased region" description="Gly residues" evidence="1">
    <location>
        <begin position="108"/>
        <end position="117"/>
    </location>
</feature>
<reference evidence="2" key="1">
    <citation type="journal article" date="2023" name="Mol. Phylogenet. Evol.">
        <title>Genome-scale phylogeny and comparative genomics of the fungal order Sordariales.</title>
        <authorList>
            <person name="Hensen N."/>
            <person name="Bonometti L."/>
            <person name="Westerberg I."/>
            <person name="Brannstrom I.O."/>
            <person name="Guillou S."/>
            <person name="Cros-Aarteil S."/>
            <person name="Calhoun S."/>
            <person name="Haridas S."/>
            <person name="Kuo A."/>
            <person name="Mondo S."/>
            <person name="Pangilinan J."/>
            <person name="Riley R."/>
            <person name="LaButti K."/>
            <person name="Andreopoulos B."/>
            <person name="Lipzen A."/>
            <person name="Chen C."/>
            <person name="Yan M."/>
            <person name="Daum C."/>
            <person name="Ng V."/>
            <person name="Clum A."/>
            <person name="Steindorff A."/>
            <person name="Ohm R.A."/>
            <person name="Martin F."/>
            <person name="Silar P."/>
            <person name="Natvig D.O."/>
            <person name="Lalanne C."/>
            <person name="Gautier V."/>
            <person name="Ament-Velasquez S.L."/>
            <person name="Kruys A."/>
            <person name="Hutchinson M.I."/>
            <person name="Powell A.J."/>
            <person name="Barry K."/>
            <person name="Miller A.N."/>
            <person name="Grigoriev I.V."/>
            <person name="Debuchy R."/>
            <person name="Gladieux P."/>
            <person name="Hiltunen Thoren M."/>
            <person name="Johannesson H."/>
        </authorList>
    </citation>
    <scope>NUCLEOTIDE SEQUENCE</scope>
    <source>
        <strain evidence="2">CBS 955.72</strain>
    </source>
</reference>
<dbReference type="EMBL" id="JAUIQD010000001">
    <property type="protein sequence ID" value="KAK3362612.1"/>
    <property type="molecule type" value="Genomic_DNA"/>
</dbReference>
<reference evidence="2" key="2">
    <citation type="submission" date="2023-06" db="EMBL/GenBank/DDBJ databases">
        <authorList>
            <consortium name="Lawrence Berkeley National Laboratory"/>
            <person name="Haridas S."/>
            <person name="Hensen N."/>
            <person name="Bonometti L."/>
            <person name="Westerberg I."/>
            <person name="Brannstrom I.O."/>
            <person name="Guillou S."/>
            <person name="Cros-Aarteil S."/>
            <person name="Calhoun S."/>
            <person name="Kuo A."/>
            <person name="Mondo S."/>
            <person name="Pangilinan J."/>
            <person name="Riley R."/>
            <person name="Labutti K."/>
            <person name="Andreopoulos B."/>
            <person name="Lipzen A."/>
            <person name="Chen C."/>
            <person name="Yanf M."/>
            <person name="Daum C."/>
            <person name="Ng V."/>
            <person name="Clum A."/>
            <person name="Steindorff A."/>
            <person name="Ohm R."/>
            <person name="Martin F."/>
            <person name="Silar P."/>
            <person name="Natvig D."/>
            <person name="Lalanne C."/>
            <person name="Gautier V."/>
            <person name="Ament-Velasquez S.L."/>
            <person name="Kruys A."/>
            <person name="Hutchinson M.I."/>
            <person name="Powell A.J."/>
            <person name="Barry K."/>
            <person name="Miller A.N."/>
            <person name="Grigoriev I.V."/>
            <person name="Debuchy R."/>
            <person name="Gladieux P."/>
            <person name="Thoren M.H."/>
            <person name="Johannesson H."/>
        </authorList>
    </citation>
    <scope>NUCLEOTIDE SEQUENCE</scope>
    <source>
        <strain evidence="2">CBS 955.72</strain>
    </source>
</reference>
<keyword evidence="3" id="KW-1185">Reference proteome</keyword>
<proteinExistence type="predicted"/>
<organism evidence="2 3">
    <name type="scientific">Lasiosphaeria hispida</name>
    <dbReference type="NCBI Taxonomy" id="260671"/>
    <lineage>
        <taxon>Eukaryota</taxon>
        <taxon>Fungi</taxon>
        <taxon>Dikarya</taxon>
        <taxon>Ascomycota</taxon>
        <taxon>Pezizomycotina</taxon>
        <taxon>Sordariomycetes</taxon>
        <taxon>Sordariomycetidae</taxon>
        <taxon>Sordariales</taxon>
        <taxon>Lasiosphaeriaceae</taxon>
        <taxon>Lasiosphaeria</taxon>
    </lineage>
</organism>
<sequence length="181" mass="20801">MSVSTSASTWISAASPALTDHSTAPSLDVFPQDFTRLDQERELRRWAIRFRRYDTKERILIVLIPGGPHEQLHLKLYREHTDELYRMGLRDAWNHGATRFPQQQGHPSGNGGEGDSGGSPRPQLNGKNWPTLVIEAGDSSSLEELRRGMRWWFSASNHDRLRLFSWLSWIELEGESFWRSG</sequence>
<evidence type="ECO:0000256" key="1">
    <source>
        <dbReference type="SAM" id="MobiDB-lite"/>
    </source>
</evidence>